<feature type="transmembrane region" description="Helical" evidence="1">
    <location>
        <begin position="63"/>
        <end position="90"/>
    </location>
</feature>
<name>U2PLY3_LEVBR</name>
<evidence type="ECO:0000313" key="2">
    <source>
        <dbReference type="EMBL" id="ERK44774.1"/>
    </source>
</evidence>
<proteinExistence type="predicted"/>
<dbReference type="EMBL" id="AWVK01000027">
    <property type="protein sequence ID" value="ERK44774.1"/>
    <property type="molecule type" value="Genomic_DNA"/>
</dbReference>
<protein>
    <submittedName>
        <fullName evidence="2">Uncharacterized protein</fullName>
    </submittedName>
</protein>
<dbReference type="PATRIC" id="fig|649758.3.peg.630"/>
<gene>
    <name evidence="2" type="ORF">HMPREF0495_00694</name>
</gene>
<sequence>MLKFDFSLYFHTICKIISASLFFTESERFMTHTKFFMETLAPLFIAVLVIAGLAAIVSGQLTLTVIGLASLGAGGLFMCLLAGLLADGWYHRQSVRSLKKRESHS</sequence>
<evidence type="ECO:0000256" key="1">
    <source>
        <dbReference type="SAM" id="Phobius"/>
    </source>
</evidence>
<dbReference type="HOGENOM" id="CLU_176931_0_0_9"/>
<organism evidence="2 3">
    <name type="scientific">Levilactobacillus brevis ATCC 14869 = DSM 20054</name>
    <dbReference type="NCBI Taxonomy" id="649758"/>
    <lineage>
        <taxon>Bacteria</taxon>
        <taxon>Bacillati</taxon>
        <taxon>Bacillota</taxon>
        <taxon>Bacilli</taxon>
        <taxon>Lactobacillales</taxon>
        <taxon>Lactobacillaceae</taxon>
        <taxon>Levilactobacillus</taxon>
    </lineage>
</organism>
<dbReference type="Proteomes" id="UP000016644">
    <property type="component" value="Unassembled WGS sequence"/>
</dbReference>
<accession>U2PLY3</accession>
<reference evidence="2 3" key="1">
    <citation type="submission" date="2013-06" db="EMBL/GenBank/DDBJ databases">
        <authorList>
            <person name="Weinstock G."/>
            <person name="Sodergren E."/>
            <person name="Lobos E.A."/>
            <person name="Fulton L."/>
            <person name="Fulton R."/>
            <person name="Courtney L."/>
            <person name="Fronick C."/>
            <person name="O'Laughlin M."/>
            <person name="Godfrey J."/>
            <person name="Wilson R.M."/>
            <person name="Miner T."/>
            <person name="Farmer C."/>
            <person name="Delehaunty K."/>
            <person name="Cordes M."/>
            <person name="Minx P."/>
            <person name="Tomlinson C."/>
            <person name="Chen J."/>
            <person name="Wollam A."/>
            <person name="Pepin K.H."/>
            <person name="Bhonagiri V."/>
            <person name="Zhang X."/>
            <person name="Warren W."/>
            <person name="Mitreva M."/>
            <person name="Mardis E.R."/>
            <person name="Wilson R.K."/>
        </authorList>
    </citation>
    <scope>NUCLEOTIDE SEQUENCE [LARGE SCALE GENOMIC DNA]</scope>
    <source>
        <strain evidence="2 3">ATCC 14869</strain>
    </source>
</reference>
<comment type="caution">
    <text evidence="2">The sequence shown here is derived from an EMBL/GenBank/DDBJ whole genome shotgun (WGS) entry which is preliminary data.</text>
</comment>
<keyword evidence="1" id="KW-0812">Transmembrane</keyword>
<evidence type="ECO:0000313" key="3">
    <source>
        <dbReference type="Proteomes" id="UP000016644"/>
    </source>
</evidence>
<keyword evidence="1" id="KW-0472">Membrane</keyword>
<dbReference type="AlphaFoldDB" id="U2PLY3"/>
<feature type="transmembrane region" description="Helical" evidence="1">
    <location>
        <begin position="35"/>
        <end position="57"/>
    </location>
</feature>
<keyword evidence="1" id="KW-1133">Transmembrane helix</keyword>